<dbReference type="EC" id="1.3.1.58" evidence="4"/>
<dbReference type="CDD" id="cd05233">
    <property type="entry name" value="SDR_c"/>
    <property type="match status" value="1"/>
</dbReference>
<dbReference type="PANTHER" id="PTHR43639">
    <property type="entry name" value="OXIDOREDUCTASE, SHORT-CHAIN DEHYDROGENASE/REDUCTASE FAMILY (AFU_ORTHOLOGUE AFUA_5G02870)"/>
    <property type="match status" value="1"/>
</dbReference>
<dbReference type="Pfam" id="PF13561">
    <property type="entry name" value="adh_short_C2"/>
    <property type="match status" value="1"/>
</dbReference>
<keyword evidence="2 4" id="KW-0560">Oxidoreductase</keyword>
<evidence type="ECO:0000313" key="4">
    <source>
        <dbReference type="EMBL" id="SOY64342.1"/>
    </source>
</evidence>
<dbReference type="GO" id="GO:0018511">
    <property type="term" value="F:2,3-dihydroxy-2,3-dihydro-p-cumate dehydrogenase activity"/>
    <property type="evidence" value="ECO:0007669"/>
    <property type="project" value="UniProtKB-EC"/>
</dbReference>
<dbReference type="Gene3D" id="3.40.50.720">
    <property type="entry name" value="NAD(P)-binding Rossmann-like Domain"/>
    <property type="match status" value="1"/>
</dbReference>
<dbReference type="RefSeq" id="WP_198046787.1">
    <property type="nucleotide sequence ID" value="NZ_LT976857.1"/>
</dbReference>
<dbReference type="PANTHER" id="PTHR43639:SF1">
    <property type="entry name" value="SHORT-CHAIN DEHYDROGENASE_REDUCTASE FAMILY PROTEIN"/>
    <property type="match status" value="1"/>
</dbReference>
<dbReference type="SUPFAM" id="SSF51735">
    <property type="entry name" value="NAD(P)-binding Rossmann-fold domains"/>
    <property type="match status" value="1"/>
</dbReference>
<evidence type="ECO:0000256" key="2">
    <source>
        <dbReference type="ARBA" id="ARBA00023002"/>
    </source>
</evidence>
<evidence type="ECO:0000256" key="1">
    <source>
        <dbReference type="ARBA" id="ARBA00006484"/>
    </source>
</evidence>
<comment type="similarity">
    <text evidence="1">Belongs to the short-chain dehydrogenases/reductases (SDR) family.</text>
</comment>
<dbReference type="AlphaFoldDB" id="A0A375C872"/>
<organism evidence="4">
    <name type="scientific">Cupriavidus taiwanensis</name>
    <dbReference type="NCBI Taxonomy" id="164546"/>
    <lineage>
        <taxon>Bacteria</taxon>
        <taxon>Pseudomonadati</taxon>
        <taxon>Pseudomonadota</taxon>
        <taxon>Betaproteobacteria</taxon>
        <taxon>Burkholderiales</taxon>
        <taxon>Burkholderiaceae</taxon>
        <taxon>Cupriavidus</taxon>
    </lineage>
</organism>
<accession>A0A375C872</accession>
<name>A0A375C872_9BURK</name>
<dbReference type="Proteomes" id="UP000256297">
    <property type="component" value="Chromosome CBM2589_a"/>
</dbReference>
<evidence type="ECO:0000256" key="3">
    <source>
        <dbReference type="SAM" id="MobiDB-lite"/>
    </source>
</evidence>
<proteinExistence type="inferred from homology"/>
<dbReference type="InterPro" id="IPR036291">
    <property type="entry name" value="NAD(P)-bd_dom_sf"/>
</dbReference>
<dbReference type="InterPro" id="IPR002347">
    <property type="entry name" value="SDR_fam"/>
</dbReference>
<protein>
    <submittedName>
        <fullName evidence="4">2,3-dihydroxy-2,3-dihydro-p-cumate dehydrogenase</fullName>
        <ecNumber evidence="4">1.3.1.58</ecNumber>
    </submittedName>
</protein>
<feature type="region of interest" description="Disordered" evidence="3">
    <location>
        <begin position="209"/>
        <end position="232"/>
    </location>
</feature>
<dbReference type="EMBL" id="OFSP01000037">
    <property type="protein sequence ID" value="SOY64342.1"/>
    <property type="molecule type" value="Genomic_DNA"/>
</dbReference>
<comment type="caution">
    <text evidence="4">The sequence shown here is derived from an EMBL/GenBank/DDBJ whole genome shotgun (WGS) entry which is preliminary data.</text>
</comment>
<reference evidence="4" key="1">
    <citation type="submission" date="2018-01" db="EMBL/GenBank/DDBJ databases">
        <authorList>
            <person name="Clerissi C."/>
        </authorList>
    </citation>
    <scope>NUCLEOTIDE SEQUENCE</scope>
    <source>
        <strain evidence="4">Cupriavidus taiwanensis STM 3521</strain>
    </source>
</reference>
<dbReference type="PRINTS" id="PR00081">
    <property type="entry name" value="GDHRDH"/>
</dbReference>
<dbReference type="FunFam" id="3.40.50.720:FF:000084">
    <property type="entry name" value="Short-chain dehydrogenase reductase"/>
    <property type="match status" value="1"/>
</dbReference>
<sequence>MSEMKDAAWQIPVSADYEIRTQSRRFEDQVVIVTGAAQGLGRVIARRLAEEGASVVIADIQAERAERTAAQLSRQTGATVVSHAGDLSEAGVADQMAADVHERLGRIDALVNNAAALIRMRLVDFPEPLLQDAVRWNVWNTLRACKAVLPYMLERRYGRIVNIGGEAWRTGLPFHTVLAGVGKGSMVGLTATLAGETVRDGITVNCVSPGAVESGADGDPDPQPAGFRDPAWTPPEVMSELISLVGHSDAGIGRPAHPTEVAAAVAFFASREASFVTGQHVGVSGGMAML</sequence>
<gene>
    <name evidence="4" type="ORF">CBM2589_A70446</name>
</gene>